<accession>A0ABT8BLR4</accession>
<protein>
    <submittedName>
        <fullName evidence="1">Uncharacterized protein</fullName>
    </submittedName>
</protein>
<dbReference type="EMBL" id="JAUFPX010000017">
    <property type="protein sequence ID" value="MDN3592475.1"/>
    <property type="molecule type" value="Genomic_DNA"/>
</dbReference>
<evidence type="ECO:0000313" key="2">
    <source>
        <dbReference type="Proteomes" id="UP001224644"/>
    </source>
</evidence>
<dbReference type="RefSeq" id="WP_238228158.1">
    <property type="nucleotide sequence ID" value="NZ_BPQD01000041.1"/>
</dbReference>
<reference evidence="2" key="1">
    <citation type="journal article" date="2019" name="Int. J. Syst. Evol. Microbiol.">
        <title>The Global Catalogue of Microorganisms (GCM) 10K type strain sequencing project: providing services to taxonomists for standard genome sequencing and annotation.</title>
        <authorList>
            <consortium name="The Broad Institute Genomics Platform"/>
            <consortium name="The Broad Institute Genome Sequencing Center for Infectious Disease"/>
            <person name="Wu L."/>
            <person name="Ma J."/>
        </authorList>
    </citation>
    <scope>NUCLEOTIDE SEQUENCE [LARGE SCALE GENOMIC DNA]</scope>
    <source>
        <strain evidence="2">CECT 7069</strain>
    </source>
</reference>
<proteinExistence type="predicted"/>
<organism evidence="1 2">
    <name type="scientific">Methylobacterium adhaesivum</name>
    <dbReference type="NCBI Taxonomy" id="333297"/>
    <lineage>
        <taxon>Bacteria</taxon>
        <taxon>Pseudomonadati</taxon>
        <taxon>Pseudomonadota</taxon>
        <taxon>Alphaproteobacteria</taxon>
        <taxon>Hyphomicrobiales</taxon>
        <taxon>Methylobacteriaceae</taxon>
        <taxon>Methylobacterium</taxon>
    </lineage>
</organism>
<comment type="caution">
    <text evidence="1">The sequence shown here is derived from an EMBL/GenBank/DDBJ whole genome shotgun (WGS) entry which is preliminary data.</text>
</comment>
<sequence>MVVEELRHVPSQRRIGPMIVCKTTGRPWRARQFREIWRECTHAAGVPDGVWNMDALAGGITEGSDAGADSVRLQHAATHTNTSTTSATIATGCPS</sequence>
<gene>
    <name evidence="1" type="ORF">QWZ12_17930</name>
</gene>
<keyword evidence="2" id="KW-1185">Reference proteome</keyword>
<evidence type="ECO:0000313" key="1">
    <source>
        <dbReference type="EMBL" id="MDN3592475.1"/>
    </source>
</evidence>
<dbReference type="Proteomes" id="UP001224644">
    <property type="component" value="Unassembled WGS sequence"/>
</dbReference>
<name>A0ABT8BLR4_9HYPH</name>